<dbReference type="NCBIfam" id="TIGR00254">
    <property type="entry name" value="GGDEF"/>
    <property type="match status" value="1"/>
</dbReference>
<accession>A0ABQ3KW94</accession>
<keyword evidence="3" id="KW-1133">Transmembrane helix</keyword>
<dbReference type="InterPro" id="IPR029787">
    <property type="entry name" value="Nucleotide_cyclase"/>
</dbReference>
<dbReference type="InterPro" id="IPR050469">
    <property type="entry name" value="Diguanylate_Cyclase"/>
</dbReference>
<dbReference type="Pfam" id="PF00990">
    <property type="entry name" value="GGDEF"/>
    <property type="match status" value="1"/>
</dbReference>
<feature type="transmembrane region" description="Helical" evidence="3">
    <location>
        <begin position="357"/>
        <end position="385"/>
    </location>
</feature>
<comment type="caution">
    <text evidence="6">The sequence shown here is derived from an EMBL/GenBank/DDBJ whole genome shotgun (WGS) entry which is preliminary data.</text>
</comment>
<organism evidence="6 7">
    <name type="scientific">Alishewanella longhuensis</name>
    <dbReference type="NCBI Taxonomy" id="1091037"/>
    <lineage>
        <taxon>Bacteria</taxon>
        <taxon>Pseudomonadati</taxon>
        <taxon>Pseudomonadota</taxon>
        <taxon>Gammaproteobacteria</taxon>
        <taxon>Alteromonadales</taxon>
        <taxon>Alteromonadaceae</taxon>
        <taxon>Alishewanella</taxon>
    </lineage>
</organism>
<dbReference type="Gene3D" id="3.30.70.270">
    <property type="match status" value="1"/>
</dbReference>
<dbReference type="PANTHER" id="PTHR45138">
    <property type="entry name" value="REGULATORY COMPONENTS OF SENSORY TRANSDUCTION SYSTEM"/>
    <property type="match status" value="1"/>
</dbReference>
<dbReference type="Gene3D" id="6.10.340.10">
    <property type="match status" value="1"/>
</dbReference>
<dbReference type="SMART" id="SM00267">
    <property type="entry name" value="GGDEF"/>
    <property type="match status" value="1"/>
</dbReference>
<dbReference type="InterPro" id="IPR043128">
    <property type="entry name" value="Rev_trsase/Diguanyl_cyclase"/>
</dbReference>
<dbReference type="InterPro" id="IPR003660">
    <property type="entry name" value="HAMP_dom"/>
</dbReference>
<evidence type="ECO:0000256" key="2">
    <source>
        <dbReference type="ARBA" id="ARBA00034247"/>
    </source>
</evidence>
<dbReference type="PANTHER" id="PTHR45138:SF9">
    <property type="entry name" value="DIGUANYLATE CYCLASE DGCM-RELATED"/>
    <property type="match status" value="1"/>
</dbReference>
<feature type="transmembrane region" description="Helical" evidence="3">
    <location>
        <begin position="12"/>
        <end position="36"/>
    </location>
</feature>
<comment type="catalytic activity">
    <reaction evidence="2">
        <text>2 GTP = 3',3'-c-di-GMP + 2 diphosphate</text>
        <dbReference type="Rhea" id="RHEA:24898"/>
        <dbReference type="ChEBI" id="CHEBI:33019"/>
        <dbReference type="ChEBI" id="CHEBI:37565"/>
        <dbReference type="ChEBI" id="CHEBI:58805"/>
        <dbReference type="EC" id="2.7.7.65"/>
    </reaction>
</comment>
<dbReference type="PROSITE" id="PS50887">
    <property type="entry name" value="GGDEF"/>
    <property type="match status" value="1"/>
</dbReference>
<dbReference type="Proteomes" id="UP000659697">
    <property type="component" value="Unassembled WGS sequence"/>
</dbReference>
<evidence type="ECO:0000313" key="7">
    <source>
        <dbReference type="Proteomes" id="UP000659697"/>
    </source>
</evidence>
<keyword evidence="3" id="KW-0472">Membrane</keyword>
<feature type="domain" description="GGDEF" evidence="5">
    <location>
        <begin position="498"/>
        <end position="629"/>
    </location>
</feature>
<dbReference type="RefSeq" id="WP_189430637.1">
    <property type="nucleotide sequence ID" value="NZ_BNAO01000002.1"/>
</dbReference>
<dbReference type="SMART" id="SM00304">
    <property type="entry name" value="HAMP"/>
    <property type="match status" value="1"/>
</dbReference>
<keyword evidence="3" id="KW-0812">Transmembrane</keyword>
<dbReference type="PROSITE" id="PS50885">
    <property type="entry name" value="HAMP"/>
    <property type="match status" value="1"/>
</dbReference>
<evidence type="ECO:0000259" key="5">
    <source>
        <dbReference type="PROSITE" id="PS50887"/>
    </source>
</evidence>
<name>A0ABQ3KW94_9ALTE</name>
<evidence type="ECO:0000313" key="6">
    <source>
        <dbReference type="EMBL" id="GHG63244.1"/>
    </source>
</evidence>
<dbReference type="SUPFAM" id="SSF55073">
    <property type="entry name" value="Nucleotide cyclase"/>
    <property type="match status" value="1"/>
</dbReference>
<dbReference type="InterPro" id="IPR000160">
    <property type="entry name" value="GGDEF_dom"/>
</dbReference>
<evidence type="ECO:0000256" key="3">
    <source>
        <dbReference type="SAM" id="Phobius"/>
    </source>
</evidence>
<dbReference type="EMBL" id="BNAO01000002">
    <property type="protein sequence ID" value="GHG63244.1"/>
    <property type="molecule type" value="Genomic_DNA"/>
</dbReference>
<feature type="domain" description="HAMP" evidence="4">
    <location>
        <begin position="387"/>
        <end position="444"/>
    </location>
</feature>
<evidence type="ECO:0000256" key="1">
    <source>
        <dbReference type="ARBA" id="ARBA00012528"/>
    </source>
</evidence>
<dbReference type="CDD" id="cd01949">
    <property type="entry name" value="GGDEF"/>
    <property type="match status" value="1"/>
</dbReference>
<evidence type="ECO:0000259" key="4">
    <source>
        <dbReference type="PROSITE" id="PS50885"/>
    </source>
</evidence>
<dbReference type="CDD" id="cd06225">
    <property type="entry name" value="HAMP"/>
    <property type="match status" value="1"/>
</dbReference>
<keyword evidence="7" id="KW-1185">Reference proteome</keyword>
<dbReference type="Pfam" id="PF00672">
    <property type="entry name" value="HAMP"/>
    <property type="match status" value="1"/>
</dbReference>
<reference evidence="7" key="1">
    <citation type="journal article" date="2019" name="Int. J. Syst. Evol. Microbiol.">
        <title>The Global Catalogue of Microorganisms (GCM) 10K type strain sequencing project: providing services to taxonomists for standard genome sequencing and annotation.</title>
        <authorList>
            <consortium name="The Broad Institute Genomics Platform"/>
            <consortium name="The Broad Institute Genome Sequencing Center for Infectious Disease"/>
            <person name="Wu L."/>
            <person name="Ma J."/>
        </authorList>
    </citation>
    <scope>NUCLEOTIDE SEQUENCE [LARGE SCALE GENOMIC DNA]</scope>
    <source>
        <strain evidence="7">CGMCC 1.7003</strain>
    </source>
</reference>
<sequence length="629" mass="70879">MAERRRFARRLTTRLLITILVFSTVAVLAITGFGFYHAYSTDYQSRIADLKQQSQARVEREQAPFLQAQNNTQLLAEAFLRDYQRFRDDPKIIAQFDQWFVPSDGILRMHPSFAEGRYIAQRYYKGLTGFLGHYELPYNDELKARVVLASETLAAFAPAWQNDFANTHISMPENILLHYAPAKPWGLLADSKLDIRRGAVVAATLQANNPARVAAWTGLYYDLSAKYWAVTYQHPVDFNGQHLITPSHDLYLSQIIERLITPFKNLSSHFIFNPHGQLIASPNQLPEETQFSGVLHVDRLLNPWYAELFSLIENTPPSLKNPVMIMPEDDEYIYIITLMPGPDWYYVTRYPAAQIRWAAITSAIAQALQSLILLLFIMGIVFWFIRRQVALPLRRLVNVADMIAEGKFQEASRATIADSHARSEIGLLNRTMHDMAKRIEDHQQDLIEQIEKRTAELAKANVALERLAHVDGLTGAMNRRAFDRDLQNAIAQANKGAAKLELILLDVDFFKLYNDNQGHLAGDHVLKQIVATLQGVTDAGIYRYGGEEIAVLCNAVGNNDSCAGLAERLRSSIQALAIPHPDSSFAVVTVSVGVAYHRYGKDSNALILEADKALYVAKNKGRNCVHLNS</sequence>
<protein>
    <recommendedName>
        <fullName evidence="1">diguanylate cyclase</fullName>
        <ecNumber evidence="1">2.7.7.65</ecNumber>
    </recommendedName>
</protein>
<dbReference type="EC" id="2.7.7.65" evidence="1"/>
<proteinExistence type="predicted"/>
<gene>
    <name evidence="6" type="ORF">GCM10010919_08760</name>
</gene>